<dbReference type="Proteomes" id="UP000443843">
    <property type="component" value="Unassembled WGS sequence"/>
</dbReference>
<dbReference type="GO" id="GO:0000976">
    <property type="term" value="F:transcription cis-regulatory region binding"/>
    <property type="evidence" value="ECO:0007669"/>
    <property type="project" value="TreeGrafter"/>
</dbReference>
<name>A0A844WF75_9RHOB</name>
<dbReference type="PANTHER" id="PTHR30146">
    <property type="entry name" value="LACI-RELATED TRANSCRIPTIONAL REPRESSOR"/>
    <property type="match status" value="1"/>
</dbReference>
<dbReference type="CDD" id="cd06307">
    <property type="entry name" value="PBP1_sugar_binding"/>
    <property type="match status" value="1"/>
</dbReference>
<dbReference type="GO" id="GO:0003700">
    <property type="term" value="F:DNA-binding transcription factor activity"/>
    <property type="evidence" value="ECO:0007669"/>
    <property type="project" value="TreeGrafter"/>
</dbReference>
<dbReference type="InterPro" id="IPR028082">
    <property type="entry name" value="Peripla_BP_I"/>
</dbReference>
<dbReference type="EMBL" id="WNXQ01000004">
    <property type="protein sequence ID" value="MWB78039.1"/>
    <property type="molecule type" value="Genomic_DNA"/>
</dbReference>
<dbReference type="Gene3D" id="1.10.260.40">
    <property type="entry name" value="lambda repressor-like DNA-binding domains"/>
    <property type="match status" value="1"/>
</dbReference>
<dbReference type="InterPro" id="IPR010982">
    <property type="entry name" value="Lambda_DNA-bd_dom_sf"/>
</dbReference>
<evidence type="ECO:0000256" key="2">
    <source>
        <dbReference type="ARBA" id="ARBA00023125"/>
    </source>
</evidence>
<protein>
    <submittedName>
        <fullName evidence="5">Substrate-binding domain-containing protein</fullName>
    </submittedName>
</protein>
<feature type="domain" description="HTH lacI-type" evidence="4">
    <location>
        <begin position="247"/>
        <end position="286"/>
    </location>
</feature>
<keyword evidence="2" id="KW-0238">DNA-binding</keyword>
<keyword evidence="6" id="KW-1185">Reference proteome</keyword>
<comment type="caution">
    <text evidence="5">The sequence shown here is derived from an EMBL/GenBank/DDBJ whole genome shotgun (WGS) entry which is preliminary data.</text>
</comment>
<keyword evidence="1" id="KW-0805">Transcription regulation</keyword>
<dbReference type="SUPFAM" id="SSF47413">
    <property type="entry name" value="lambda repressor-like DNA-binding domains"/>
    <property type="match status" value="1"/>
</dbReference>
<evidence type="ECO:0000313" key="6">
    <source>
        <dbReference type="Proteomes" id="UP000443843"/>
    </source>
</evidence>
<dbReference type="CDD" id="cd01392">
    <property type="entry name" value="HTH_LacI"/>
    <property type="match status" value="1"/>
</dbReference>
<keyword evidence="3" id="KW-0804">Transcription</keyword>
<evidence type="ECO:0000256" key="3">
    <source>
        <dbReference type="ARBA" id="ARBA00023163"/>
    </source>
</evidence>
<accession>A0A844WF75</accession>
<dbReference type="PROSITE" id="PS50932">
    <property type="entry name" value="HTH_LACI_2"/>
    <property type="match status" value="1"/>
</dbReference>
<evidence type="ECO:0000256" key="1">
    <source>
        <dbReference type="ARBA" id="ARBA00023015"/>
    </source>
</evidence>
<organism evidence="5 6">
    <name type="scientific">Pseudooceanicola pacificus</name>
    <dbReference type="NCBI Taxonomy" id="2676438"/>
    <lineage>
        <taxon>Bacteria</taxon>
        <taxon>Pseudomonadati</taxon>
        <taxon>Pseudomonadota</taxon>
        <taxon>Alphaproteobacteria</taxon>
        <taxon>Rhodobacterales</taxon>
        <taxon>Paracoccaceae</taxon>
        <taxon>Pseudooceanicola</taxon>
    </lineage>
</organism>
<dbReference type="Pfam" id="PF00356">
    <property type="entry name" value="LacI"/>
    <property type="match status" value="1"/>
</dbReference>
<dbReference type="PROSITE" id="PS00356">
    <property type="entry name" value="HTH_LACI_1"/>
    <property type="match status" value="1"/>
</dbReference>
<gene>
    <name evidence="5" type="ORF">GLS40_08400</name>
</gene>
<dbReference type="Gene3D" id="3.40.50.2300">
    <property type="match status" value="2"/>
</dbReference>
<dbReference type="SMART" id="SM00354">
    <property type="entry name" value="HTH_LACI"/>
    <property type="match status" value="1"/>
</dbReference>
<dbReference type="PANTHER" id="PTHR30146:SF152">
    <property type="entry name" value="TRANSCRIPTIONAL REGULATORY PROTEIN"/>
    <property type="match status" value="1"/>
</dbReference>
<evidence type="ECO:0000313" key="5">
    <source>
        <dbReference type="EMBL" id="MWB78039.1"/>
    </source>
</evidence>
<reference evidence="5 6" key="1">
    <citation type="submission" date="2019-11" db="EMBL/GenBank/DDBJ databases">
        <title>Pseudooceanicola pacifica sp. nov., isolated from deep-sea sediment of the Pacific Ocean.</title>
        <authorList>
            <person name="Lyu L."/>
        </authorList>
    </citation>
    <scope>NUCLEOTIDE SEQUENCE [LARGE SCALE GENOMIC DNA]</scope>
    <source>
        <strain evidence="5 6">216_PA32_1</strain>
    </source>
</reference>
<sequence>MPQRIIFRVGRDLWPDDEREAVAVVGNRHRRPAAFGGQGRGHPAADDLDGDMRRDEGAKILCCPVRAQPRAFEEAIGKLRLQHAPGIAGGIQPVRGAHEEPAGKHPARDDPVMPVTPAHPLAGGARLPADHGFANAARHHVLHAIAVLAVCQKHGRGIHDGSAIDPGLCELVREMFDGIGCDRFGHSVPPTVGRRRSRGDPPKDAKAPWWCHRVKHRRRLGIVGKVRNDGSSSAMMHQETGVTDHKARIIDIALHAGVSTATVDRVLNQRPGVREKTARKVLEAAQWLSQSGGRPQVMAPELTGFTLDVMLGGQPGFAKDMLITGLRRTARNLGVTLRMRHAQKAKVPELAAALDEALADGTNGVIMEPIEHPLIRDKVNDLAARKIPVVSILTPLPDADVVFYAGMDNRAAGRTAGALMGHISRRVGKAAIFMSDTLYRSHEERESGVRTLLRQEFPDITVLDVITMGDNPAAFYGRALDLLERHPDLTSICNLGAGNRGIERALLEKNRAQDMAYVAFNLTPLTRNALLAGTVDAVVHQNMMRISDMAMRAIGNFHAGLPIEPERAPSEIIMKENVRDIRGSREMILSEHG</sequence>
<dbReference type="AlphaFoldDB" id="A0A844WF75"/>
<dbReference type="InterPro" id="IPR000843">
    <property type="entry name" value="HTH_LacI"/>
</dbReference>
<dbReference type="InterPro" id="IPR025997">
    <property type="entry name" value="SBP_2_dom"/>
</dbReference>
<dbReference type="Pfam" id="PF13407">
    <property type="entry name" value="Peripla_BP_4"/>
    <property type="match status" value="1"/>
</dbReference>
<proteinExistence type="predicted"/>
<evidence type="ECO:0000259" key="4">
    <source>
        <dbReference type="PROSITE" id="PS50932"/>
    </source>
</evidence>
<dbReference type="SUPFAM" id="SSF53822">
    <property type="entry name" value="Periplasmic binding protein-like I"/>
    <property type="match status" value="1"/>
</dbReference>